<feature type="compositionally biased region" description="Low complexity" evidence="1">
    <location>
        <begin position="42"/>
        <end position="55"/>
    </location>
</feature>
<dbReference type="AlphaFoldDB" id="A0A2I0JBW5"/>
<evidence type="ECO:0000313" key="2">
    <source>
        <dbReference type="EMBL" id="PKI53741.1"/>
    </source>
</evidence>
<comment type="caution">
    <text evidence="2">The sequence shown here is derived from an EMBL/GenBank/DDBJ whole genome shotgun (WGS) entry which is preliminary data.</text>
</comment>
<accession>A0A2I0JBW5</accession>
<feature type="compositionally biased region" description="Basic and acidic residues" evidence="1">
    <location>
        <begin position="93"/>
        <end position="102"/>
    </location>
</feature>
<evidence type="ECO:0000313" key="3">
    <source>
        <dbReference type="Proteomes" id="UP000233551"/>
    </source>
</evidence>
<reference evidence="2 3" key="1">
    <citation type="submission" date="2017-11" db="EMBL/GenBank/DDBJ databases">
        <title>De-novo sequencing of pomegranate (Punica granatum L.) genome.</title>
        <authorList>
            <person name="Akparov Z."/>
            <person name="Amiraslanov A."/>
            <person name="Hajiyeva S."/>
            <person name="Abbasov M."/>
            <person name="Kaur K."/>
            <person name="Hamwieh A."/>
            <person name="Solovyev V."/>
            <person name="Salamov A."/>
            <person name="Braich B."/>
            <person name="Kosarev P."/>
            <person name="Mahmoud A."/>
            <person name="Hajiyev E."/>
            <person name="Babayeva S."/>
            <person name="Izzatullayeva V."/>
            <person name="Mammadov A."/>
            <person name="Mammadov A."/>
            <person name="Sharifova S."/>
            <person name="Ojaghi J."/>
            <person name="Eynullazada K."/>
            <person name="Bayramov B."/>
            <person name="Abdulazimova A."/>
            <person name="Shahmuradov I."/>
        </authorList>
    </citation>
    <scope>NUCLEOTIDE SEQUENCE [LARGE SCALE GENOMIC DNA]</scope>
    <source>
        <strain evidence="3">cv. AG2017</strain>
        <tissue evidence="2">Leaf</tissue>
    </source>
</reference>
<sequence length="224" mass="24961">MTEGNPLFCPRAWAEGYIDFEGEENMGPAKDQMEEQEETRGRSQSSPSLSSPRLSYFAGPQDNMGRSLARSRADESTGLFNPTGPQRMAEIFSPDRKLGDEPTVRINRSPLQHDEPKSIVLSGSNISAQVSRCSGREIREPTYLKDFVTHVATHHPPCSPIPPKSSGMMYPVVTYLAQNNSPILDLSYMAAIDLDTEPQTYQEAISDPRWRAVMAKEIRALELT</sequence>
<gene>
    <name evidence="2" type="ORF">CRG98_025871</name>
</gene>
<proteinExistence type="predicted"/>
<organism evidence="2 3">
    <name type="scientific">Punica granatum</name>
    <name type="common">Pomegranate</name>
    <dbReference type="NCBI Taxonomy" id="22663"/>
    <lineage>
        <taxon>Eukaryota</taxon>
        <taxon>Viridiplantae</taxon>
        <taxon>Streptophyta</taxon>
        <taxon>Embryophyta</taxon>
        <taxon>Tracheophyta</taxon>
        <taxon>Spermatophyta</taxon>
        <taxon>Magnoliopsida</taxon>
        <taxon>eudicotyledons</taxon>
        <taxon>Gunneridae</taxon>
        <taxon>Pentapetalae</taxon>
        <taxon>rosids</taxon>
        <taxon>malvids</taxon>
        <taxon>Myrtales</taxon>
        <taxon>Lythraceae</taxon>
        <taxon>Punica</taxon>
    </lineage>
</organism>
<evidence type="ECO:0000256" key="1">
    <source>
        <dbReference type="SAM" id="MobiDB-lite"/>
    </source>
</evidence>
<name>A0A2I0JBW5_PUNGR</name>
<feature type="region of interest" description="Disordered" evidence="1">
    <location>
        <begin position="19"/>
        <end position="102"/>
    </location>
</feature>
<keyword evidence="3" id="KW-1185">Reference proteome</keyword>
<dbReference type="EMBL" id="PGOL01001841">
    <property type="protein sequence ID" value="PKI53741.1"/>
    <property type="molecule type" value="Genomic_DNA"/>
</dbReference>
<protein>
    <submittedName>
        <fullName evidence="2">Uncharacterized protein</fullName>
    </submittedName>
</protein>
<dbReference type="Proteomes" id="UP000233551">
    <property type="component" value="Unassembled WGS sequence"/>
</dbReference>